<dbReference type="InterPro" id="IPR032821">
    <property type="entry name" value="PKS_assoc"/>
</dbReference>
<reference evidence="13" key="2">
    <citation type="submission" date="2023-06" db="EMBL/GenBank/DDBJ databases">
        <authorList>
            <consortium name="Lawrence Berkeley National Laboratory"/>
            <person name="Haridas S."/>
            <person name="Hensen N."/>
            <person name="Bonometti L."/>
            <person name="Westerberg I."/>
            <person name="Brannstrom I.O."/>
            <person name="Guillou S."/>
            <person name="Cros-Aarteil S."/>
            <person name="Calhoun S."/>
            <person name="Kuo A."/>
            <person name="Mondo S."/>
            <person name="Pangilinan J."/>
            <person name="Riley R."/>
            <person name="Labutti K."/>
            <person name="Andreopoulos B."/>
            <person name="Lipzen A."/>
            <person name="Chen C."/>
            <person name="Yanf M."/>
            <person name="Daum C."/>
            <person name="Ng V."/>
            <person name="Clum A."/>
            <person name="Steindorff A."/>
            <person name="Ohm R."/>
            <person name="Martin F."/>
            <person name="Silar P."/>
            <person name="Natvig D."/>
            <person name="Lalanne C."/>
            <person name="Gautier V."/>
            <person name="Ament-Velasquez S.L."/>
            <person name="Kruys A."/>
            <person name="Hutchinson M.I."/>
            <person name="Powell A.J."/>
            <person name="Barry K."/>
            <person name="Miller A.N."/>
            <person name="Grigoriev I.V."/>
            <person name="Debuchy R."/>
            <person name="Gladieux P."/>
            <person name="Thoren M.H."/>
            <person name="Johannesson H."/>
        </authorList>
    </citation>
    <scope>NUCLEOTIDE SEQUENCE</scope>
    <source>
        <strain evidence="13">CBS 168.71</strain>
    </source>
</reference>
<dbReference type="SUPFAM" id="SSF47336">
    <property type="entry name" value="ACP-like"/>
    <property type="match status" value="1"/>
</dbReference>
<dbReference type="InterPro" id="IPR016036">
    <property type="entry name" value="Malonyl_transacylase_ACP-bd"/>
</dbReference>
<dbReference type="CDD" id="cd02440">
    <property type="entry name" value="AdoMet_MTases"/>
    <property type="match status" value="1"/>
</dbReference>
<comment type="caution">
    <text evidence="13">The sequence shown here is derived from an EMBL/GenBank/DDBJ whole genome shotgun (WGS) entry which is preliminary data.</text>
</comment>
<dbReference type="InterPro" id="IPR006162">
    <property type="entry name" value="Ppantetheine_attach_site"/>
</dbReference>
<evidence type="ECO:0000313" key="13">
    <source>
        <dbReference type="EMBL" id="KAK3290925.1"/>
    </source>
</evidence>
<dbReference type="InterPro" id="IPR036291">
    <property type="entry name" value="NAD(P)-bd_dom_sf"/>
</dbReference>
<dbReference type="InterPro" id="IPR011032">
    <property type="entry name" value="GroES-like_sf"/>
</dbReference>
<dbReference type="GO" id="GO:0044550">
    <property type="term" value="P:secondary metabolite biosynthetic process"/>
    <property type="evidence" value="ECO:0007669"/>
    <property type="project" value="TreeGrafter"/>
</dbReference>
<dbReference type="InterPro" id="IPR016039">
    <property type="entry name" value="Thiolase-like"/>
</dbReference>
<dbReference type="GO" id="GO:0004312">
    <property type="term" value="F:fatty acid synthase activity"/>
    <property type="evidence" value="ECO:0007669"/>
    <property type="project" value="TreeGrafter"/>
</dbReference>
<feature type="region of interest" description="C-terminal hotdog fold" evidence="8">
    <location>
        <begin position="1060"/>
        <end position="1205"/>
    </location>
</feature>
<reference evidence="13" key="1">
    <citation type="journal article" date="2023" name="Mol. Phylogenet. Evol.">
        <title>Genome-scale phylogeny and comparative genomics of the fungal order Sordariales.</title>
        <authorList>
            <person name="Hensen N."/>
            <person name="Bonometti L."/>
            <person name="Westerberg I."/>
            <person name="Brannstrom I.O."/>
            <person name="Guillou S."/>
            <person name="Cros-Aarteil S."/>
            <person name="Calhoun S."/>
            <person name="Haridas S."/>
            <person name="Kuo A."/>
            <person name="Mondo S."/>
            <person name="Pangilinan J."/>
            <person name="Riley R."/>
            <person name="LaButti K."/>
            <person name="Andreopoulos B."/>
            <person name="Lipzen A."/>
            <person name="Chen C."/>
            <person name="Yan M."/>
            <person name="Daum C."/>
            <person name="Ng V."/>
            <person name="Clum A."/>
            <person name="Steindorff A."/>
            <person name="Ohm R.A."/>
            <person name="Martin F."/>
            <person name="Silar P."/>
            <person name="Natvig D.O."/>
            <person name="Lalanne C."/>
            <person name="Gautier V."/>
            <person name="Ament-Velasquez S.L."/>
            <person name="Kruys A."/>
            <person name="Hutchinson M.I."/>
            <person name="Powell A.J."/>
            <person name="Barry K."/>
            <person name="Miller A.N."/>
            <person name="Grigoriev I.V."/>
            <person name="Debuchy R."/>
            <person name="Gladieux P."/>
            <person name="Hiltunen Thoren M."/>
            <person name="Johannesson H."/>
        </authorList>
    </citation>
    <scope>NUCLEOTIDE SEQUENCE</scope>
    <source>
        <strain evidence="13">CBS 168.71</strain>
    </source>
</reference>
<dbReference type="InterPro" id="IPR049551">
    <property type="entry name" value="PKS_DH_C"/>
</dbReference>
<dbReference type="InterPro" id="IPR042104">
    <property type="entry name" value="PKS_dehydratase_sf"/>
</dbReference>
<dbReference type="InterPro" id="IPR020841">
    <property type="entry name" value="PKS_Beta-ketoAc_synthase_dom"/>
</dbReference>
<dbReference type="InterPro" id="IPR013154">
    <property type="entry name" value="ADH-like_N"/>
</dbReference>
<dbReference type="Gene3D" id="1.10.1200.10">
    <property type="entry name" value="ACP-like"/>
    <property type="match status" value="1"/>
</dbReference>
<evidence type="ECO:0000259" key="10">
    <source>
        <dbReference type="PROSITE" id="PS50075"/>
    </source>
</evidence>
<evidence type="ECO:0000256" key="2">
    <source>
        <dbReference type="ARBA" id="ARBA00022553"/>
    </source>
</evidence>
<dbReference type="Gene3D" id="3.90.180.10">
    <property type="entry name" value="Medium-chain alcohol dehydrogenases, catalytic domain"/>
    <property type="match status" value="1"/>
</dbReference>
<evidence type="ECO:0000313" key="14">
    <source>
        <dbReference type="Proteomes" id="UP001278766"/>
    </source>
</evidence>
<dbReference type="SUPFAM" id="SSF53335">
    <property type="entry name" value="S-adenosyl-L-methionine-dependent methyltransferases"/>
    <property type="match status" value="1"/>
</dbReference>
<dbReference type="CDD" id="cd00833">
    <property type="entry name" value="PKS"/>
    <property type="match status" value="1"/>
</dbReference>
<dbReference type="PROSITE" id="PS00606">
    <property type="entry name" value="KS3_1"/>
    <property type="match status" value="1"/>
</dbReference>
<dbReference type="SUPFAM" id="SSF55048">
    <property type="entry name" value="Probable ACP-binding domain of malonyl-CoA ACP transacylase"/>
    <property type="match status" value="1"/>
</dbReference>
<dbReference type="GO" id="GO:0031177">
    <property type="term" value="F:phosphopantetheine binding"/>
    <property type="evidence" value="ECO:0007669"/>
    <property type="project" value="InterPro"/>
</dbReference>
<dbReference type="Pfam" id="PF14765">
    <property type="entry name" value="PS-DH"/>
    <property type="match status" value="1"/>
</dbReference>
<dbReference type="SMART" id="SM00823">
    <property type="entry name" value="PKS_PP"/>
    <property type="match status" value="1"/>
</dbReference>
<feature type="region of interest" description="N-terminal hotdog fold" evidence="8">
    <location>
        <begin position="919"/>
        <end position="1048"/>
    </location>
</feature>
<keyword evidence="1" id="KW-0596">Phosphopantetheine</keyword>
<dbReference type="InterPro" id="IPR050091">
    <property type="entry name" value="PKS_NRPS_Biosynth_Enz"/>
</dbReference>
<dbReference type="Pfam" id="PF08240">
    <property type="entry name" value="ADH_N"/>
    <property type="match status" value="1"/>
</dbReference>
<dbReference type="PROSITE" id="PS50075">
    <property type="entry name" value="CARRIER"/>
    <property type="match status" value="1"/>
</dbReference>
<dbReference type="Gene3D" id="3.30.70.3290">
    <property type="match status" value="1"/>
</dbReference>
<dbReference type="SMART" id="SM00822">
    <property type="entry name" value="PKS_KR"/>
    <property type="match status" value="1"/>
</dbReference>
<dbReference type="SUPFAM" id="SSF50129">
    <property type="entry name" value="GroES-like"/>
    <property type="match status" value="1"/>
</dbReference>
<feature type="active site" description="Proton acceptor; for dehydratase activity" evidence="8">
    <location>
        <position position="951"/>
    </location>
</feature>
<dbReference type="InterPro" id="IPR020843">
    <property type="entry name" value="ER"/>
</dbReference>
<dbReference type="InterPro" id="IPR016035">
    <property type="entry name" value="Acyl_Trfase/lysoPLipase"/>
</dbReference>
<dbReference type="SMART" id="SM00829">
    <property type="entry name" value="PKS_ER"/>
    <property type="match status" value="1"/>
</dbReference>
<dbReference type="Gene3D" id="3.40.47.10">
    <property type="match status" value="1"/>
</dbReference>
<dbReference type="InterPro" id="IPR009081">
    <property type="entry name" value="PP-bd_ACP"/>
</dbReference>
<dbReference type="SMART" id="SM00825">
    <property type="entry name" value="PKS_KS"/>
    <property type="match status" value="1"/>
</dbReference>
<dbReference type="Gene3D" id="3.40.366.10">
    <property type="entry name" value="Malonyl-Coenzyme A Acyl Carrier Protein, domain 2"/>
    <property type="match status" value="1"/>
</dbReference>
<dbReference type="GeneID" id="87844111"/>
<dbReference type="InterPro" id="IPR029063">
    <property type="entry name" value="SAM-dependent_MTases_sf"/>
</dbReference>
<evidence type="ECO:0000256" key="3">
    <source>
        <dbReference type="ARBA" id="ARBA00022679"/>
    </source>
</evidence>
<dbReference type="InterPro" id="IPR014030">
    <property type="entry name" value="Ketoacyl_synth_N"/>
</dbReference>
<dbReference type="SMART" id="SM00827">
    <property type="entry name" value="PKS_AT"/>
    <property type="match status" value="1"/>
</dbReference>
<feature type="domain" description="Carrier" evidence="10">
    <location>
        <begin position="2441"/>
        <end position="2522"/>
    </location>
</feature>
<dbReference type="InterPro" id="IPR049900">
    <property type="entry name" value="PKS_mFAS_DH"/>
</dbReference>
<dbReference type="Pfam" id="PF13602">
    <property type="entry name" value="ADH_zinc_N_2"/>
    <property type="match status" value="1"/>
</dbReference>
<dbReference type="GO" id="GO:0004315">
    <property type="term" value="F:3-oxoacyl-[acyl-carrier-protein] synthase activity"/>
    <property type="evidence" value="ECO:0007669"/>
    <property type="project" value="InterPro"/>
</dbReference>
<gene>
    <name evidence="13" type="ORF">B0H64DRAFT_451487</name>
</gene>
<dbReference type="Proteomes" id="UP001278766">
    <property type="component" value="Unassembled WGS sequence"/>
</dbReference>
<evidence type="ECO:0000259" key="11">
    <source>
        <dbReference type="PROSITE" id="PS52004"/>
    </source>
</evidence>
<sequence length="2529" mass="274337">MSDPPDAAELQRIPEPIAICGIGLRLPGGIQDGEDFWDLLINGKDARSEIPDSRFAIDGFDVSLSGQGAIPTRHGYFLDDDLARLDTSFFSMSKSEIERCDPQQRLLLEVVREAFEDAGEVNYRGQAIGCYVGTFGQDWYEMTTKDVQSMGNYSMMGSGDLVLANRVSYEFDLRGPSLVVKTGCSASLVALHDACRAIQSRDTSAAVVCGTSLIMTPTTTAVFFNEGVLSPDASCKTFDATANGFARAEGITAVYIKRLGDALRDGNPIRAVIRNTGSNNDGRSQGLTSPNGDAHEALMRQVYQQAHLDPSETAFVECHGTGTPVGDPTETRAVGNVFGNNGVYIGSVKPNVGHSEGSSGLTSLIKAVLALEHRTILPNIKFQKPNPQIPFVEKKLVVPLAPTAFPKGRAERISVNSFGIGGSNAHAIVDSSPQYLNTLGLAIRAVNGVNGHSVNAVSRPNLLLFSANSSLSLRRQIDSFGEYTAEHSDRCSDAAYTLALHREHLPLKAFAIVQDGKVCETSAQTKAVGSAPGITMIFSGQGAQWPRMGRELIQMSPSFRQDIMRMDETLQGLRIPPEWSILDELLKPEGASQIHRAELAQPLSTALQIALVRQLERLDIIPSAVAGHSSGEIAAAYASGYISLEYAITLAYYRGYVSSHGNSALPGGAMAAVGLGAADVSRFLQPGVCVACENSPSSTTISGDSKAVQQTLASILTEYPEVLARALKVDVAYHSHHMAALAAEYLDLLHGEDHLSSDIDQDVPGAIFFSSVTTKPIRNGTPLASPYYWVINLVSPVRFSDAVSNLLAHNRDTNPSSIFLEIGPHSALAGPLRQICEAASQPCKYIPSQIRGKDSAVSFLSALGSLYQESVSINWEPLFPPGSKALAGLPTYSWDHSAGPFWYENRLSKAWRTRRFPQHCLLGTRVVETPDTAPQWRNVLNLEHVPWLNDHKVRQDVVFPFAGYVAIAGESVRQMAGSELGYRLRHVVARTALVLTDTEPVEMVTALRQQRLTDTDESTWFDFVIASYTGSTWVKHCEGQATALLQPSLPHLTARDDPLPRLVNNTRFYDALSRAGLPFGPEFQRLADISTSATEGIAQAKVLEPSTETRQPFPGPLHPASIDACIQLLLLANVRGLCRNLRQLVVPTLIESIEIAHGSTSMQTKAVIPTQELASASVECVTDDNRVALRISGLQVTPLDNDSENPARDNDPVDIHAAARLHWLPDFDFAPLPTLIQPPPSNQTERSLNETLTLLCILESASQLTPLTPTHPHHTKYLAWLTQQLTQAQTNTHPLIPDAAHYTTLSPSERRALLESTYAQILSLPDGGGGGNHAGARGLKRISDHAAALFTGERDTLDLLMQDDLLAEIYNADAFDYGGFVRLLAHARPDLRVLEVGAGTGGTTELLLRGLVGDEMGKGGGGGVPGYAEYMFTDVSAGFFPQARKRFEGAPNMEFRALDISRDAVEQGFVAGSYDLVVAPNVVHATPCLRETLANLRPLLKDDGMLLLLELSTVMRMPTFIFGNFSGWWLGEEDGRVWEPYVLPERWDTELKAAGFTGVDSVVADGEMPWQMSVVMVSRPKIEETTALNKKMTVLCRDPVDGPGASLIAGLRGEGWDVTPCRLGDLPPTGQDIISCIDLETRFFDQGFLTETDFTAFQALLRHLKDKDSRILWLTPPFQVKCRDPHGAQALGVMRTIRAELGLLLCTLELDYEREGNGAAHLISEVFIKKVQCSQDGDILNADREFAIDNGTVLLSRYHPFSLTDEQSLPPATTTTTTSTETTKTLRIPHPGHLPSLTWTTTPLQIPLPSDHVLIQIHSAALNFRDILIATGAIPNNTDPTTPAQLGYEASGTITHTASTRFRPGDRVILLSPRSTLTTTLCVPAALVVRIPDNMPLAAAAAAPVCFGTAMHALLGVGRLRPGMSVLVHSACGGVGLAALEVCRAVGGEKVAVLVGGEWGVRRERVFGSRDGGFREGVLRETGGKGVDLVLNSLSGELLHASWGCVAKYGMLVELGKRDLVGAGRLDMAPFLANRTYAGVDLFQYLTERPEKVTELLTQYVEMYEEGRLRLPQPVSYFKADEVEQAFRHLQNAGHIGKVVVNMPEDASSLNSLPLTRSVTLDPEATYLLVGGTKGLGASMSTWLVENGARNLTFLSRSAGTSPESKALFEELRAMGCSVSAVTGSVKNKEDIEAAVSRSGRAIRGVFQLAMVMNDAPLLDMKWPQWNATVGPKVRGTWNLHDVLADQPLDLFWMASSMVTVVDEAGQGNYSAGCIFLEAFCQYRHSLGLPATVLNICPISGVGYVAENAHARRSIKAQGLYTLGEHEFLDFVKHNILEAETKSDITVGTEATSIPPNPPALQSWENPSQVVMGLRSSSDLHLDDPNSRVNWRRDRRMGSYHNIRPDEEHKTSSAGANRLALFLDTIVSSDGEGYKSRLADPESVAFLARVIGEKIYELILKPVADGEEVDTRLTLAQIGLDSLMAIELRRWLRRVFGIVISVLEIMGSGSLIQLGGVVAGKLVEKLAKE</sequence>
<keyword evidence="14" id="KW-1185">Reference proteome</keyword>
<protein>
    <submittedName>
        <fullName evidence="13">Polyketide synthase</fullName>
    </submittedName>
</protein>
<evidence type="ECO:0000256" key="9">
    <source>
        <dbReference type="SAM" id="MobiDB-lite"/>
    </source>
</evidence>
<evidence type="ECO:0000256" key="6">
    <source>
        <dbReference type="ARBA" id="ARBA00023268"/>
    </source>
</evidence>
<keyword evidence="2" id="KW-0597">Phosphoprotein</keyword>
<keyword evidence="5" id="KW-0560">Oxidoreductase</keyword>
<dbReference type="PANTHER" id="PTHR43775">
    <property type="entry name" value="FATTY ACID SYNTHASE"/>
    <property type="match status" value="1"/>
</dbReference>
<dbReference type="InterPro" id="IPR013968">
    <property type="entry name" value="PKS_KR"/>
</dbReference>
<dbReference type="InterPro" id="IPR014031">
    <property type="entry name" value="Ketoacyl_synth_C"/>
</dbReference>
<evidence type="ECO:0000256" key="8">
    <source>
        <dbReference type="PROSITE-ProRule" id="PRU01363"/>
    </source>
</evidence>
<feature type="domain" description="PKS/mFAS DH" evidence="12">
    <location>
        <begin position="919"/>
        <end position="1205"/>
    </location>
</feature>
<dbReference type="PROSITE" id="PS00012">
    <property type="entry name" value="PHOSPHOPANTETHEINE"/>
    <property type="match status" value="1"/>
</dbReference>
<keyword evidence="3" id="KW-0808">Transferase</keyword>
<evidence type="ECO:0000256" key="4">
    <source>
        <dbReference type="ARBA" id="ARBA00022857"/>
    </source>
</evidence>
<dbReference type="Pfam" id="PF00109">
    <property type="entry name" value="ketoacyl-synt"/>
    <property type="match status" value="1"/>
</dbReference>
<dbReference type="InterPro" id="IPR020806">
    <property type="entry name" value="PKS_PP-bd"/>
</dbReference>
<dbReference type="InterPro" id="IPR049552">
    <property type="entry name" value="PKS_DH_N"/>
</dbReference>
<evidence type="ECO:0000259" key="12">
    <source>
        <dbReference type="PROSITE" id="PS52019"/>
    </source>
</evidence>
<dbReference type="PROSITE" id="PS52004">
    <property type="entry name" value="KS3_2"/>
    <property type="match status" value="1"/>
</dbReference>
<feature type="compositionally biased region" description="Polar residues" evidence="9">
    <location>
        <begin position="275"/>
        <end position="291"/>
    </location>
</feature>
<evidence type="ECO:0000256" key="5">
    <source>
        <dbReference type="ARBA" id="ARBA00023002"/>
    </source>
</evidence>
<dbReference type="Pfam" id="PF21089">
    <property type="entry name" value="PKS_DH_N"/>
    <property type="match status" value="1"/>
</dbReference>
<evidence type="ECO:0000256" key="1">
    <source>
        <dbReference type="ARBA" id="ARBA00022450"/>
    </source>
</evidence>
<accession>A0AAE0H741</accession>
<dbReference type="Pfam" id="PF16197">
    <property type="entry name" value="KAsynt_C_assoc"/>
    <property type="match status" value="1"/>
</dbReference>
<dbReference type="Gene3D" id="3.40.50.720">
    <property type="entry name" value="NAD(P)-binding Rossmann-like Domain"/>
    <property type="match status" value="2"/>
</dbReference>
<dbReference type="InterPro" id="IPR001227">
    <property type="entry name" value="Ac_transferase_dom_sf"/>
</dbReference>
<dbReference type="InterPro" id="IPR018201">
    <property type="entry name" value="Ketoacyl_synth_AS"/>
</dbReference>
<proteinExistence type="predicted"/>
<dbReference type="Pfam" id="PF02801">
    <property type="entry name" value="Ketoacyl-synt_C"/>
    <property type="match status" value="1"/>
</dbReference>
<keyword evidence="6" id="KW-0511">Multifunctional enzyme</keyword>
<dbReference type="SUPFAM" id="SSF51735">
    <property type="entry name" value="NAD(P)-binding Rossmann-fold domains"/>
    <property type="match status" value="2"/>
</dbReference>
<dbReference type="Gene3D" id="3.40.50.150">
    <property type="entry name" value="Vaccinia Virus protein VP39"/>
    <property type="match status" value="1"/>
</dbReference>
<dbReference type="PROSITE" id="PS52019">
    <property type="entry name" value="PKS_MFAS_DH"/>
    <property type="match status" value="1"/>
</dbReference>
<dbReference type="CDD" id="cd05195">
    <property type="entry name" value="enoyl_red"/>
    <property type="match status" value="1"/>
</dbReference>
<dbReference type="Pfam" id="PF00698">
    <property type="entry name" value="Acyl_transf_1"/>
    <property type="match status" value="1"/>
</dbReference>
<dbReference type="InterPro" id="IPR036736">
    <property type="entry name" value="ACP-like_sf"/>
</dbReference>
<organism evidence="13 14">
    <name type="scientific">Chaetomium fimeti</name>
    <dbReference type="NCBI Taxonomy" id="1854472"/>
    <lineage>
        <taxon>Eukaryota</taxon>
        <taxon>Fungi</taxon>
        <taxon>Dikarya</taxon>
        <taxon>Ascomycota</taxon>
        <taxon>Pezizomycotina</taxon>
        <taxon>Sordariomycetes</taxon>
        <taxon>Sordariomycetidae</taxon>
        <taxon>Sordariales</taxon>
        <taxon>Chaetomiaceae</taxon>
        <taxon>Chaetomium</taxon>
    </lineage>
</organism>
<dbReference type="SMART" id="SM00826">
    <property type="entry name" value="PKS_DH"/>
    <property type="match status" value="1"/>
</dbReference>
<dbReference type="InterPro" id="IPR020807">
    <property type="entry name" value="PKS_DH"/>
</dbReference>
<dbReference type="Pfam" id="PF08242">
    <property type="entry name" value="Methyltransf_12"/>
    <property type="match status" value="1"/>
</dbReference>
<dbReference type="InterPro" id="IPR013217">
    <property type="entry name" value="Methyltransf_12"/>
</dbReference>
<dbReference type="RefSeq" id="XP_062654439.1">
    <property type="nucleotide sequence ID" value="XM_062807163.1"/>
</dbReference>
<feature type="domain" description="Ketosynthase family 3 (KS3)" evidence="11">
    <location>
        <begin position="14"/>
        <end position="431"/>
    </location>
</feature>
<dbReference type="InterPro" id="IPR057326">
    <property type="entry name" value="KR_dom"/>
</dbReference>
<dbReference type="GO" id="GO:0006633">
    <property type="term" value="P:fatty acid biosynthetic process"/>
    <property type="evidence" value="ECO:0007669"/>
    <property type="project" value="InterPro"/>
</dbReference>
<dbReference type="InterPro" id="IPR014043">
    <property type="entry name" value="Acyl_transferase_dom"/>
</dbReference>
<dbReference type="SUPFAM" id="SSF52151">
    <property type="entry name" value="FabD/lysophospholipase-like"/>
    <property type="match status" value="1"/>
</dbReference>
<name>A0AAE0H741_9PEZI</name>
<dbReference type="GO" id="GO:0016491">
    <property type="term" value="F:oxidoreductase activity"/>
    <property type="evidence" value="ECO:0007669"/>
    <property type="project" value="UniProtKB-KW"/>
</dbReference>
<dbReference type="SUPFAM" id="SSF53901">
    <property type="entry name" value="Thiolase-like"/>
    <property type="match status" value="1"/>
</dbReference>
<dbReference type="EMBL" id="JAUEPN010000011">
    <property type="protein sequence ID" value="KAK3290925.1"/>
    <property type="molecule type" value="Genomic_DNA"/>
</dbReference>
<feature type="region of interest" description="Disordered" evidence="9">
    <location>
        <begin position="273"/>
        <end position="292"/>
    </location>
</feature>
<dbReference type="Pfam" id="PF00550">
    <property type="entry name" value="PP-binding"/>
    <property type="match status" value="1"/>
</dbReference>
<keyword evidence="4" id="KW-0521">NADP</keyword>
<evidence type="ECO:0000256" key="7">
    <source>
        <dbReference type="ARBA" id="ARBA00023315"/>
    </source>
</evidence>
<dbReference type="Pfam" id="PF08659">
    <property type="entry name" value="KR"/>
    <property type="match status" value="1"/>
</dbReference>
<feature type="active site" description="Proton donor; for dehydratase activity" evidence="8">
    <location>
        <position position="1123"/>
    </location>
</feature>
<dbReference type="Gene3D" id="3.10.129.110">
    <property type="entry name" value="Polyketide synthase dehydratase"/>
    <property type="match status" value="1"/>
</dbReference>
<keyword evidence="7" id="KW-0012">Acyltransferase</keyword>
<dbReference type="PANTHER" id="PTHR43775:SF46">
    <property type="entry name" value="FUMIGERMIN SYNTHASE"/>
    <property type="match status" value="1"/>
</dbReference>